<comment type="caution">
    <text evidence="2">The sequence shown here is derived from an EMBL/GenBank/DDBJ whole genome shotgun (WGS) entry which is preliminary data.</text>
</comment>
<protein>
    <submittedName>
        <fullName evidence="2">Uncharacterized protein</fullName>
    </submittedName>
</protein>
<sequence>MTGRRRRFAATRPDPTTQVKAPRQPALPAGQLRAMVLAHLRAHPHLDFTDTDLANVFNRPQSRGAIRVICKTLMAQGLAVQTRQRPQRYRAAPDGSAQPQAAALPPPHST</sequence>
<dbReference type="Proteomes" id="UP000612585">
    <property type="component" value="Unassembled WGS sequence"/>
</dbReference>
<name>A0A8J3ZDR4_9ACTN</name>
<proteinExistence type="predicted"/>
<dbReference type="RefSeq" id="WP_204007493.1">
    <property type="nucleotide sequence ID" value="NZ_BOPG01000075.1"/>
</dbReference>
<gene>
    <name evidence="2" type="ORF">Vau01_096000</name>
</gene>
<dbReference type="AlphaFoldDB" id="A0A8J3ZDR4"/>
<organism evidence="2 3">
    <name type="scientific">Virgisporangium aurantiacum</name>
    <dbReference type="NCBI Taxonomy" id="175570"/>
    <lineage>
        <taxon>Bacteria</taxon>
        <taxon>Bacillati</taxon>
        <taxon>Actinomycetota</taxon>
        <taxon>Actinomycetes</taxon>
        <taxon>Micromonosporales</taxon>
        <taxon>Micromonosporaceae</taxon>
        <taxon>Virgisporangium</taxon>
    </lineage>
</organism>
<evidence type="ECO:0000313" key="2">
    <source>
        <dbReference type="EMBL" id="GIJ62084.1"/>
    </source>
</evidence>
<evidence type="ECO:0000313" key="3">
    <source>
        <dbReference type="Proteomes" id="UP000612585"/>
    </source>
</evidence>
<reference evidence="2" key="1">
    <citation type="submission" date="2021-01" db="EMBL/GenBank/DDBJ databases">
        <title>Whole genome shotgun sequence of Virgisporangium aurantiacum NBRC 16421.</title>
        <authorList>
            <person name="Komaki H."/>
            <person name="Tamura T."/>
        </authorList>
    </citation>
    <scope>NUCLEOTIDE SEQUENCE</scope>
    <source>
        <strain evidence="2">NBRC 16421</strain>
    </source>
</reference>
<feature type="region of interest" description="Disordered" evidence="1">
    <location>
        <begin position="1"/>
        <end position="26"/>
    </location>
</feature>
<feature type="region of interest" description="Disordered" evidence="1">
    <location>
        <begin position="81"/>
        <end position="110"/>
    </location>
</feature>
<evidence type="ECO:0000256" key="1">
    <source>
        <dbReference type="SAM" id="MobiDB-lite"/>
    </source>
</evidence>
<accession>A0A8J3ZDR4</accession>
<keyword evidence="3" id="KW-1185">Reference proteome</keyword>
<dbReference type="EMBL" id="BOPG01000075">
    <property type="protein sequence ID" value="GIJ62084.1"/>
    <property type="molecule type" value="Genomic_DNA"/>
</dbReference>